<reference evidence="1 2" key="1">
    <citation type="journal article" date="2021" name="BMC Biol.">
        <title>Horizontally acquired antibacterial genes associated with adaptive radiation of ladybird beetles.</title>
        <authorList>
            <person name="Li H.S."/>
            <person name="Tang X.F."/>
            <person name="Huang Y.H."/>
            <person name="Xu Z.Y."/>
            <person name="Chen M.L."/>
            <person name="Du X.Y."/>
            <person name="Qiu B.Y."/>
            <person name="Chen P.T."/>
            <person name="Zhang W."/>
            <person name="Slipinski A."/>
            <person name="Escalona H.E."/>
            <person name="Waterhouse R.M."/>
            <person name="Zwick A."/>
            <person name="Pang H."/>
        </authorList>
    </citation>
    <scope>NUCLEOTIDE SEQUENCE [LARGE SCALE GENOMIC DNA]</scope>
    <source>
        <strain evidence="1">SYSU2018</strain>
    </source>
</reference>
<dbReference type="InterPro" id="IPR001969">
    <property type="entry name" value="Aspartic_peptidase_AS"/>
</dbReference>
<dbReference type="Proteomes" id="UP001516400">
    <property type="component" value="Unassembled WGS sequence"/>
</dbReference>
<dbReference type="PROSITE" id="PS00141">
    <property type="entry name" value="ASP_PROTEASE"/>
    <property type="match status" value="1"/>
</dbReference>
<evidence type="ECO:0008006" key="3">
    <source>
        <dbReference type="Google" id="ProtNLM"/>
    </source>
</evidence>
<evidence type="ECO:0000313" key="1">
    <source>
        <dbReference type="EMBL" id="KAL3273369.1"/>
    </source>
</evidence>
<accession>A0ABD2N409</accession>
<evidence type="ECO:0000313" key="2">
    <source>
        <dbReference type="Proteomes" id="UP001516400"/>
    </source>
</evidence>
<comment type="caution">
    <text evidence="1">The sequence shown here is derived from an EMBL/GenBank/DDBJ whole genome shotgun (WGS) entry which is preliminary data.</text>
</comment>
<keyword evidence="2" id="KW-1185">Reference proteome</keyword>
<dbReference type="InterPro" id="IPR021109">
    <property type="entry name" value="Peptidase_aspartic_dom_sf"/>
</dbReference>
<sequence>MESSIFSDSKDMSVSAFLEHVEELSCSKHVTKLELFDSKQFQPYDYDDRLFEEAKRRTQGENENIGIYVACMTNLFSRSSITVPKSAQLKIMLRHLNPFFQLHLGLTEVTSIDYLIELCNKLKMKRHSVESYSNPLSRKPHLEPYLAYVGPSTSSSPSSLKVVAVTCCNCNKSESVTAKTECTVIDRIILDYIIAHSRKDKRLYPKVNIYGEKYMGLLDSGATRTIMGKIGWDLLSKSKVVLDTDDAPSCSVANRESFPSIGSVCLPIDLMGKIKLVLIVPSLKHCLILG</sequence>
<dbReference type="AlphaFoldDB" id="A0ABD2N409"/>
<organism evidence="1 2">
    <name type="scientific">Cryptolaemus montrouzieri</name>
    <dbReference type="NCBI Taxonomy" id="559131"/>
    <lineage>
        <taxon>Eukaryota</taxon>
        <taxon>Metazoa</taxon>
        <taxon>Ecdysozoa</taxon>
        <taxon>Arthropoda</taxon>
        <taxon>Hexapoda</taxon>
        <taxon>Insecta</taxon>
        <taxon>Pterygota</taxon>
        <taxon>Neoptera</taxon>
        <taxon>Endopterygota</taxon>
        <taxon>Coleoptera</taxon>
        <taxon>Polyphaga</taxon>
        <taxon>Cucujiformia</taxon>
        <taxon>Coccinelloidea</taxon>
        <taxon>Coccinellidae</taxon>
        <taxon>Scymninae</taxon>
        <taxon>Scymnini</taxon>
        <taxon>Cryptolaemus</taxon>
    </lineage>
</organism>
<protein>
    <recommendedName>
        <fullName evidence="3">Peptidase A2 domain-containing protein</fullName>
    </recommendedName>
</protein>
<dbReference type="EMBL" id="JABFTP020000062">
    <property type="protein sequence ID" value="KAL3273369.1"/>
    <property type="molecule type" value="Genomic_DNA"/>
</dbReference>
<dbReference type="SUPFAM" id="SSF50630">
    <property type="entry name" value="Acid proteases"/>
    <property type="match status" value="1"/>
</dbReference>
<proteinExistence type="predicted"/>
<name>A0ABD2N409_9CUCU</name>
<gene>
    <name evidence="1" type="ORF">HHI36_014817</name>
</gene>